<keyword evidence="2" id="KW-1185">Reference proteome</keyword>
<protein>
    <submittedName>
        <fullName evidence="1">Uncharacterized protein</fullName>
    </submittedName>
</protein>
<reference evidence="1 2" key="1">
    <citation type="submission" date="2008-08" db="EMBL/GenBank/DDBJ databases">
        <title>Draft genome sequence of Ruminococcus lactaris ATCC 29176.</title>
        <authorList>
            <person name="Sudarsanam P."/>
            <person name="Ley R."/>
            <person name="Guruge J."/>
            <person name="Turnbaugh P.J."/>
            <person name="Mahowald M."/>
            <person name="Liep D."/>
            <person name="Gordon J."/>
        </authorList>
    </citation>
    <scope>NUCLEOTIDE SEQUENCE [LARGE SCALE GENOMIC DNA]</scope>
    <source>
        <strain evidence="1 2">ATCC 29176</strain>
    </source>
</reference>
<gene>
    <name evidence="1" type="ORF">RUMLAC_00180</name>
</gene>
<reference evidence="1 2" key="2">
    <citation type="submission" date="2008-08" db="EMBL/GenBank/DDBJ databases">
        <authorList>
            <person name="Fulton L."/>
            <person name="Clifton S."/>
            <person name="Fulton B."/>
            <person name="Xu J."/>
            <person name="Minx P."/>
            <person name="Pepin K.H."/>
            <person name="Johnson M."/>
            <person name="Bhonagiri V."/>
            <person name="Nash W.E."/>
            <person name="Mardis E.R."/>
            <person name="Wilson R.K."/>
        </authorList>
    </citation>
    <scope>NUCLEOTIDE SEQUENCE [LARGE SCALE GENOMIC DNA]</scope>
    <source>
        <strain evidence="1 2">ATCC 29176</strain>
    </source>
</reference>
<dbReference type="Proteomes" id="UP000003254">
    <property type="component" value="Unassembled WGS sequence"/>
</dbReference>
<organism evidence="1 2">
    <name type="scientific">[Ruminococcus] lactaris ATCC 29176</name>
    <dbReference type="NCBI Taxonomy" id="471875"/>
    <lineage>
        <taxon>Bacteria</taxon>
        <taxon>Bacillati</taxon>
        <taxon>Bacillota</taxon>
        <taxon>Clostridia</taxon>
        <taxon>Lachnospirales</taxon>
        <taxon>Lachnospiraceae</taxon>
        <taxon>Mediterraneibacter</taxon>
    </lineage>
</organism>
<accession>B5CL61</accession>
<proteinExistence type="predicted"/>
<name>B5CL61_9FIRM</name>
<dbReference type="HOGENOM" id="CLU_3188644_0_0_9"/>
<dbReference type="AlphaFoldDB" id="B5CL61"/>
<sequence length="46" mass="5501">MIDSQVTSDFILNLDKNLTNEKEDKRNLLRQKLVFRYCLIRCLSGR</sequence>
<evidence type="ECO:0000313" key="2">
    <source>
        <dbReference type="Proteomes" id="UP000003254"/>
    </source>
</evidence>
<evidence type="ECO:0000313" key="1">
    <source>
        <dbReference type="EMBL" id="EDY34007.1"/>
    </source>
</evidence>
<comment type="caution">
    <text evidence="1">The sequence shown here is derived from an EMBL/GenBank/DDBJ whole genome shotgun (WGS) entry which is preliminary data.</text>
</comment>
<dbReference type="EMBL" id="ABOU02000007">
    <property type="protein sequence ID" value="EDY34007.1"/>
    <property type="molecule type" value="Genomic_DNA"/>
</dbReference>